<evidence type="ECO:0000256" key="5">
    <source>
        <dbReference type="ARBA" id="ARBA00022833"/>
    </source>
</evidence>
<organism evidence="12">
    <name type="scientific">Engraulis japonicus</name>
    <name type="common">Japanese anchovy</name>
    <dbReference type="NCBI Taxonomy" id="42892"/>
    <lineage>
        <taxon>Eukaryota</taxon>
        <taxon>Metazoa</taxon>
        <taxon>Chordata</taxon>
        <taxon>Craniata</taxon>
        <taxon>Vertebrata</taxon>
        <taxon>Euteleostomi</taxon>
        <taxon>Actinopterygii</taxon>
        <taxon>Neopterygii</taxon>
        <taxon>Teleostei</taxon>
        <taxon>Clupei</taxon>
        <taxon>Clupeiformes</taxon>
        <taxon>Clupeoidei</taxon>
        <taxon>Engraulidae</taxon>
        <taxon>Engraulinae</taxon>
        <taxon>Engraulis</taxon>
    </lineage>
</organism>
<evidence type="ECO:0000256" key="8">
    <source>
        <dbReference type="ARBA" id="ARBA00023157"/>
    </source>
</evidence>
<keyword evidence="8" id="KW-1015">Disulfide bond</keyword>
<dbReference type="FunFam" id="3.40.390.10:FF:000040">
    <property type="entry name" value="Metalloendopeptidase"/>
    <property type="match status" value="1"/>
</dbReference>
<dbReference type="AlphaFoldDB" id="B5UA84"/>
<keyword evidence="3 10" id="KW-0732">Signal</keyword>
<comment type="caution">
    <text evidence="9">Lacks conserved residue(s) required for the propagation of feature annotation.</text>
</comment>
<dbReference type="InterPro" id="IPR024079">
    <property type="entry name" value="MetalloPept_cat_dom_sf"/>
</dbReference>
<dbReference type="CDD" id="cd04283">
    <property type="entry name" value="ZnMc_hatching_enzyme"/>
    <property type="match status" value="1"/>
</dbReference>
<evidence type="ECO:0000256" key="7">
    <source>
        <dbReference type="ARBA" id="ARBA00023145"/>
    </source>
</evidence>
<dbReference type="Gene3D" id="3.40.390.10">
    <property type="entry name" value="Collagenase (Catalytic Domain)"/>
    <property type="match status" value="1"/>
</dbReference>
<feature type="active site" evidence="9">
    <location>
        <position position="169"/>
    </location>
</feature>
<dbReference type="GO" id="GO:0006508">
    <property type="term" value="P:proteolysis"/>
    <property type="evidence" value="ECO:0007669"/>
    <property type="project" value="UniProtKB-KW"/>
</dbReference>
<keyword evidence="2 9" id="KW-0479">Metal-binding</keyword>
<evidence type="ECO:0000256" key="4">
    <source>
        <dbReference type="ARBA" id="ARBA00022801"/>
    </source>
</evidence>
<feature type="binding site" evidence="9">
    <location>
        <position position="168"/>
    </location>
    <ligand>
        <name>Zn(2+)</name>
        <dbReference type="ChEBI" id="CHEBI:29105"/>
        <note>catalytic</note>
    </ligand>
</feature>
<dbReference type="EC" id="3.4.24.-" evidence="10"/>
<feature type="signal peptide" evidence="10">
    <location>
        <begin position="1"/>
        <end position="20"/>
    </location>
</feature>
<evidence type="ECO:0000259" key="11">
    <source>
        <dbReference type="PROSITE" id="PS51864"/>
    </source>
</evidence>
<feature type="binding site" evidence="9">
    <location>
        <position position="172"/>
    </location>
    <ligand>
        <name>Zn(2+)</name>
        <dbReference type="ChEBI" id="CHEBI:29105"/>
        <note>catalytic</note>
    </ligand>
</feature>
<sequence length="272" mass="31324">MDLRASISLLLLLLIGLSQALPVTEDNDQHDFSEDETEEDYDLTEQILGTNNASKELLLEGDLVVPKTRNALSCFKNQCLWRKSADGTVKVPYTIKSYFSTSEKNKMKRAMEVFHKKTCIRFVPQSTETAYVAIESRDGCFSYLGRTGRRQVLSLNQRGCVWHGIIQHELLHALGFQHEQSRSDRDKYVKINWQYIRPETRSNFAKRNTNNLDISYDYGSVMHYGRYAFTTKRGVETITPIPDSSVQIGQRRGMSKSDIQRINKLYQCCSKE</sequence>
<keyword evidence="5 9" id="KW-0862">Zinc</keyword>
<reference evidence="12" key="1">
    <citation type="submission" date="2008-04" db="EMBL/GenBank/DDBJ databases">
        <title>Different hatching strategy in embryos of two species in the same order, Pacific herring Clupea pallasi and Japanese anchovy Engraulis japonicus belonging to Clupeiformes, and its environmental adaptation.</title>
        <authorList>
            <person name="Kawaguchi M."/>
            <person name="Fujita H."/>
            <person name="Yoshizaki N."/>
            <person name="Hiroi J."/>
            <person name="Okouchi H."/>
            <person name="Nagakura Y."/>
            <person name="Noda T."/>
            <person name="Kikkawa T."/>
            <person name="Minowa Y."/>
            <person name="Watanabe S."/>
            <person name="Katayama S."/>
            <person name="Iwamuro S."/>
            <person name="Iuchi I."/>
            <person name="Yasumasu S."/>
        </authorList>
    </citation>
    <scope>NUCLEOTIDE SEQUENCE</scope>
</reference>
<evidence type="ECO:0000256" key="3">
    <source>
        <dbReference type="ARBA" id="ARBA00022729"/>
    </source>
</evidence>
<evidence type="ECO:0000256" key="6">
    <source>
        <dbReference type="ARBA" id="ARBA00023049"/>
    </source>
</evidence>
<dbReference type="PRINTS" id="PR00480">
    <property type="entry name" value="ASTACIN"/>
</dbReference>
<keyword evidence="4 9" id="KW-0378">Hydrolase</keyword>
<evidence type="ECO:0000256" key="1">
    <source>
        <dbReference type="ARBA" id="ARBA00022670"/>
    </source>
</evidence>
<dbReference type="InterPro" id="IPR006026">
    <property type="entry name" value="Peptidase_Metallo"/>
</dbReference>
<comment type="cofactor">
    <cofactor evidence="9 10">
        <name>Zn(2+)</name>
        <dbReference type="ChEBI" id="CHEBI:29105"/>
    </cofactor>
    <text evidence="9 10">Binds 1 zinc ion per subunit.</text>
</comment>
<dbReference type="MEROPS" id="M12.007"/>
<keyword evidence="7" id="KW-0865">Zymogen</keyword>
<keyword evidence="1 9" id="KW-0645">Protease</keyword>
<dbReference type="SMART" id="SM00235">
    <property type="entry name" value="ZnMc"/>
    <property type="match status" value="1"/>
</dbReference>
<dbReference type="PANTHER" id="PTHR10127">
    <property type="entry name" value="DISCOIDIN, CUB, EGF, LAMININ , AND ZINC METALLOPROTEASE DOMAIN CONTAINING"/>
    <property type="match status" value="1"/>
</dbReference>
<evidence type="ECO:0000313" key="12">
    <source>
        <dbReference type="EMBL" id="BAG74352.1"/>
    </source>
</evidence>
<feature type="domain" description="Peptidase M12A" evidence="11">
    <location>
        <begin position="70"/>
        <end position="270"/>
    </location>
</feature>
<gene>
    <name evidence="12" type="primary">AcHE1</name>
</gene>
<dbReference type="GO" id="GO:0008270">
    <property type="term" value="F:zinc ion binding"/>
    <property type="evidence" value="ECO:0007669"/>
    <property type="project" value="UniProtKB-UniRule"/>
</dbReference>
<feature type="binding site" evidence="9">
    <location>
        <position position="178"/>
    </location>
    <ligand>
        <name>Zn(2+)</name>
        <dbReference type="ChEBI" id="CHEBI:29105"/>
        <note>catalytic</note>
    </ligand>
</feature>
<proteinExistence type="evidence at transcript level"/>
<dbReference type="EMBL" id="AB433587">
    <property type="protein sequence ID" value="BAG74352.1"/>
    <property type="molecule type" value="mRNA"/>
</dbReference>
<dbReference type="GO" id="GO:0004222">
    <property type="term" value="F:metalloendopeptidase activity"/>
    <property type="evidence" value="ECO:0007669"/>
    <property type="project" value="UniProtKB-UniRule"/>
</dbReference>
<dbReference type="PROSITE" id="PS51864">
    <property type="entry name" value="ASTACIN"/>
    <property type="match status" value="1"/>
</dbReference>
<evidence type="ECO:0000256" key="9">
    <source>
        <dbReference type="PROSITE-ProRule" id="PRU01211"/>
    </source>
</evidence>
<protein>
    <recommendedName>
        <fullName evidence="10">Metalloendopeptidase</fullName>
        <ecNumber evidence="10">3.4.24.-</ecNumber>
    </recommendedName>
</protein>
<name>B5UA84_ENGJA</name>
<evidence type="ECO:0000256" key="2">
    <source>
        <dbReference type="ARBA" id="ARBA00022723"/>
    </source>
</evidence>
<keyword evidence="6 9" id="KW-0482">Metalloprotease</keyword>
<dbReference type="InterPro" id="IPR034039">
    <property type="entry name" value="ZnMP_hatching_enz"/>
</dbReference>
<dbReference type="PANTHER" id="PTHR10127:SF839">
    <property type="entry name" value="HATCHING ENZYME 1.2-RELATED"/>
    <property type="match status" value="1"/>
</dbReference>
<accession>B5UA84</accession>
<dbReference type="InterPro" id="IPR001506">
    <property type="entry name" value="Peptidase_M12A"/>
</dbReference>
<feature type="chain" id="PRO_5005123523" description="Metalloendopeptidase" evidence="10">
    <location>
        <begin position="21"/>
        <end position="272"/>
    </location>
</feature>
<dbReference type="Pfam" id="PF01400">
    <property type="entry name" value="Astacin"/>
    <property type="match status" value="1"/>
</dbReference>
<dbReference type="SUPFAM" id="SSF55486">
    <property type="entry name" value="Metalloproteases ('zincins'), catalytic domain"/>
    <property type="match status" value="1"/>
</dbReference>
<evidence type="ECO:0000256" key="10">
    <source>
        <dbReference type="RuleBase" id="RU361183"/>
    </source>
</evidence>